<dbReference type="Gene3D" id="1.10.1510.10">
    <property type="entry name" value="Uncharacterised protein YqeY/AIM41 PF09424, N-terminal domain"/>
    <property type="match status" value="1"/>
</dbReference>
<dbReference type="GO" id="GO:0016884">
    <property type="term" value="F:carbon-nitrogen ligase activity, with glutamine as amido-N-donor"/>
    <property type="evidence" value="ECO:0007669"/>
    <property type="project" value="InterPro"/>
</dbReference>
<dbReference type="EMBL" id="NBIV01000077">
    <property type="protein sequence ID" value="PXF44932.1"/>
    <property type="molecule type" value="Genomic_DNA"/>
</dbReference>
<dbReference type="PANTHER" id="PTHR28055:SF1">
    <property type="entry name" value="ALTERED INHERITANCE OF MITOCHONDRIA PROTEIN 41, MITOCHONDRIAL"/>
    <property type="match status" value="1"/>
</dbReference>
<dbReference type="Proteomes" id="UP000247409">
    <property type="component" value="Unassembled WGS sequence"/>
</dbReference>
<dbReference type="InterPro" id="IPR023168">
    <property type="entry name" value="GatB_Yqey_C_2"/>
</dbReference>
<reference evidence="1 2" key="1">
    <citation type="journal article" date="2018" name="Mol. Biol. Evol.">
        <title>Analysis of the draft genome of the red seaweed Gracilariopsis chorda provides insights into genome size evolution in Rhodophyta.</title>
        <authorList>
            <person name="Lee J."/>
            <person name="Yang E.C."/>
            <person name="Graf L."/>
            <person name="Yang J.H."/>
            <person name="Qiu H."/>
            <person name="Zel Zion U."/>
            <person name="Chan C.X."/>
            <person name="Stephens T.G."/>
            <person name="Weber A.P.M."/>
            <person name="Boo G.H."/>
            <person name="Boo S.M."/>
            <person name="Kim K.M."/>
            <person name="Shin Y."/>
            <person name="Jung M."/>
            <person name="Lee S.J."/>
            <person name="Yim H.S."/>
            <person name="Lee J.H."/>
            <person name="Bhattacharya D."/>
            <person name="Yoon H.S."/>
        </authorList>
    </citation>
    <scope>NUCLEOTIDE SEQUENCE [LARGE SCALE GENOMIC DNA]</scope>
    <source>
        <strain evidence="1 2">SKKU-2015</strain>
        <tissue evidence="1">Whole body</tissue>
    </source>
</reference>
<dbReference type="SUPFAM" id="SSF89095">
    <property type="entry name" value="GatB/YqeY motif"/>
    <property type="match status" value="1"/>
</dbReference>
<dbReference type="InterPro" id="IPR042184">
    <property type="entry name" value="YqeY/Aim41_N"/>
</dbReference>
<dbReference type="PANTHER" id="PTHR28055">
    <property type="entry name" value="ALTERED INHERITANCE OF MITOCHONDRIA PROTEIN 41, MITOCHONDRIAL"/>
    <property type="match status" value="1"/>
</dbReference>
<evidence type="ECO:0000313" key="2">
    <source>
        <dbReference type="Proteomes" id="UP000247409"/>
    </source>
</evidence>
<dbReference type="OrthoDB" id="538640at2759"/>
<keyword evidence="2" id="KW-1185">Reference proteome</keyword>
<dbReference type="InterPro" id="IPR019004">
    <property type="entry name" value="YqeY/Aim41"/>
</dbReference>
<gene>
    <name evidence="1" type="ORF">BWQ96_05296</name>
</gene>
<accession>A0A2V3IS44</accession>
<dbReference type="Gene3D" id="1.10.10.410">
    <property type="match status" value="1"/>
</dbReference>
<name>A0A2V3IS44_9FLOR</name>
<comment type="caution">
    <text evidence="1">The sequence shown here is derived from an EMBL/GenBank/DDBJ whole genome shotgun (WGS) entry which is preliminary data.</text>
</comment>
<dbReference type="Pfam" id="PF09424">
    <property type="entry name" value="YqeY"/>
    <property type="match status" value="1"/>
</dbReference>
<sequence>MAFIPTSATSSFVGLQRVVPEICRRSSHQYRARRRVQTASIEKEVSQSLKEAMKNKDTSKLKALRGIRAAFLTALKQEGAGDSLPDKAAIEQLRKLAKMRKESIDMFRKGGRDDLADAEEAELDVIEQWLPTLASREQTIEWAKEAIAKVGASKPGDVGKVMGAIMREHREDIDGSSARQIVQELLTS</sequence>
<dbReference type="InterPro" id="IPR003789">
    <property type="entry name" value="Asn/Gln_tRNA_amidoTrase-B-like"/>
</dbReference>
<dbReference type="AlphaFoldDB" id="A0A2V3IS44"/>
<organism evidence="1 2">
    <name type="scientific">Gracilariopsis chorda</name>
    <dbReference type="NCBI Taxonomy" id="448386"/>
    <lineage>
        <taxon>Eukaryota</taxon>
        <taxon>Rhodophyta</taxon>
        <taxon>Florideophyceae</taxon>
        <taxon>Rhodymeniophycidae</taxon>
        <taxon>Gracilariales</taxon>
        <taxon>Gracilariaceae</taxon>
        <taxon>Gracilariopsis</taxon>
    </lineage>
</organism>
<evidence type="ECO:0000313" key="1">
    <source>
        <dbReference type="EMBL" id="PXF44932.1"/>
    </source>
</evidence>
<protein>
    <submittedName>
        <fullName evidence="1">Uncharacterized protein</fullName>
    </submittedName>
</protein>
<proteinExistence type="predicted"/>